<accession>A0A8S5VKV2</accession>
<reference evidence="1" key="1">
    <citation type="journal article" date="2021" name="Proc. Natl. Acad. Sci. U.S.A.">
        <title>A Catalog of Tens of Thousands of Viruses from Human Metagenomes Reveals Hidden Associations with Chronic Diseases.</title>
        <authorList>
            <person name="Tisza M.J."/>
            <person name="Buck C.B."/>
        </authorList>
    </citation>
    <scope>NUCLEOTIDE SEQUENCE</scope>
    <source>
        <strain evidence="1">Ct0Ba24</strain>
    </source>
</reference>
<proteinExistence type="predicted"/>
<organism evidence="1">
    <name type="scientific">Ackermannviridae sp</name>
    <dbReference type="NCBI Taxonomy" id="2831612"/>
    <lineage>
        <taxon>Viruses</taxon>
        <taxon>Duplodnaviria</taxon>
        <taxon>Heunggongvirae</taxon>
        <taxon>Uroviricota</taxon>
        <taxon>Caudoviricetes</taxon>
        <taxon>Pantevenvirales</taxon>
        <taxon>Ackermannviridae</taxon>
    </lineage>
</organism>
<protein>
    <submittedName>
        <fullName evidence="1">Uncharacterized protein</fullName>
    </submittedName>
</protein>
<name>A0A8S5VKV2_9CAUD</name>
<evidence type="ECO:0000313" key="1">
    <source>
        <dbReference type="EMBL" id="DAG90736.1"/>
    </source>
</evidence>
<sequence>MQEREALRHLVVQHNAFDLSGGYSGEDFFPGHISALHNHAHQRVHIPTVEGHSAKYRHINLQAVVGDAFPRRFCRQINVQLAVCRQPKRLCNRVLCKAVHGVPAPRDKHIFSGICGKPAQTSFRQSADDLLLHIAVNAPLYHVHANHNHPPSKRMGAKPSPAPIGSVTVAALAAFRQRVVQGLCGGAGSSGHVRNHLRVEGGVRVIHDGVVTAAPALGFQLDFLGQAVTHSGNVLPGQHEAVLGFLVVDGLRRLHFLNATQPPVNVLVHFQRLLVIVGVRVTQRNVGFQLCVLLHEIELVPVDRLVIAALGNTPTVQCHGTKAAHSVQRAKGGADNASGQASICHTSGCIGHFHTVFSFRLVRLQGRRFPPPDIIILQTKDVKPYFYSRIVIRFSPES</sequence>
<dbReference type="EMBL" id="BK035277">
    <property type="protein sequence ID" value="DAG90736.1"/>
    <property type="molecule type" value="Genomic_DNA"/>
</dbReference>